<dbReference type="STRING" id="768710.DesyoDRAFT_0620"/>
<dbReference type="InterPro" id="IPR016461">
    <property type="entry name" value="COMT-like"/>
</dbReference>
<evidence type="ECO:0000256" key="2">
    <source>
        <dbReference type="ARBA" id="ARBA00022679"/>
    </source>
</evidence>
<dbReference type="AlphaFoldDB" id="H5Y1P7"/>
<dbReference type="PANTHER" id="PTHR43712:SF2">
    <property type="entry name" value="O-METHYLTRANSFERASE CICE"/>
    <property type="match status" value="1"/>
</dbReference>
<dbReference type="Proteomes" id="UP000005104">
    <property type="component" value="Chromosome"/>
</dbReference>
<dbReference type="HOGENOM" id="CLU_533945_0_0_9"/>
<feature type="domain" description="O-methyltransferase C-terminal" evidence="4">
    <location>
        <begin position="152"/>
        <end position="322"/>
    </location>
</feature>
<dbReference type="GO" id="GO:0032259">
    <property type="term" value="P:methylation"/>
    <property type="evidence" value="ECO:0007669"/>
    <property type="project" value="UniProtKB-KW"/>
</dbReference>
<evidence type="ECO:0000259" key="4">
    <source>
        <dbReference type="Pfam" id="PF00891"/>
    </source>
</evidence>
<dbReference type="Pfam" id="PF00891">
    <property type="entry name" value="Methyltransf_2"/>
    <property type="match status" value="1"/>
</dbReference>
<proteinExistence type="predicted"/>
<dbReference type="Pfam" id="PF08100">
    <property type="entry name" value="Dimerisation"/>
    <property type="match status" value="1"/>
</dbReference>
<reference evidence="6 7" key="1">
    <citation type="submission" date="2011-11" db="EMBL/GenBank/DDBJ databases">
        <title>The Noncontiguous Finished genome of Desulfosporosinus youngiae DSM 17734.</title>
        <authorList>
            <consortium name="US DOE Joint Genome Institute (JGI-PGF)"/>
            <person name="Lucas S."/>
            <person name="Han J."/>
            <person name="Lapidus A."/>
            <person name="Cheng J.-F."/>
            <person name="Goodwin L."/>
            <person name="Pitluck S."/>
            <person name="Peters L."/>
            <person name="Ovchinnikova G."/>
            <person name="Lu M."/>
            <person name="Land M.L."/>
            <person name="Hauser L."/>
            <person name="Pester M."/>
            <person name="Spring S."/>
            <person name="Ollivier B."/>
            <person name="Rattei T."/>
            <person name="Klenk H.-P."/>
            <person name="Wagner M."/>
            <person name="Loy A."/>
            <person name="Woyke T.J."/>
        </authorList>
    </citation>
    <scope>NUCLEOTIDE SEQUENCE [LARGE SCALE GENOMIC DNA]</scope>
    <source>
        <strain evidence="6 7">DSM 17734</strain>
    </source>
</reference>
<evidence type="ECO:0000313" key="6">
    <source>
        <dbReference type="EMBL" id="EHQ87800.1"/>
    </source>
</evidence>
<evidence type="ECO:0000313" key="7">
    <source>
        <dbReference type="Proteomes" id="UP000005104"/>
    </source>
</evidence>
<keyword evidence="3" id="KW-0949">S-adenosyl-L-methionine</keyword>
<dbReference type="PROSITE" id="PS51683">
    <property type="entry name" value="SAM_OMT_II"/>
    <property type="match status" value="1"/>
</dbReference>
<keyword evidence="2" id="KW-0808">Transferase</keyword>
<dbReference type="GO" id="GO:0046983">
    <property type="term" value="F:protein dimerization activity"/>
    <property type="evidence" value="ECO:0007669"/>
    <property type="project" value="InterPro"/>
</dbReference>
<dbReference type="InterPro" id="IPR001077">
    <property type="entry name" value="COMT_C"/>
</dbReference>
<accession>H5Y1P7</accession>
<dbReference type="Gene3D" id="3.40.50.150">
    <property type="entry name" value="Vaccinia Virus protein VP39"/>
    <property type="match status" value="1"/>
</dbReference>
<dbReference type="Gene3D" id="1.10.10.10">
    <property type="entry name" value="Winged helix-like DNA-binding domain superfamily/Winged helix DNA-binding domain"/>
    <property type="match status" value="1"/>
</dbReference>
<evidence type="ECO:0000256" key="1">
    <source>
        <dbReference type="ARBA" id="ARBA00022603"/>
    </source>
</evidence>
<dbReference type="InterPro" id="IPR036390">
    <property type="entry name" value="WH_DNA-bd_sf"/>
</dbReference>
<dbReference type="InterPro" id="IPR019271">
    <property type="entry name" value="DUF2284_metal-binding"/>
</dbReference>
<dbReference type="PANTHER" id="PTHR43712">
    <property type="entry name" value="PUTATIVE (AFU_ORTHOLOGUE AFUA_4G14580)-RELATED"/>
    <property type="match status" value="1"/>
</dbReference>
<dbReference type="InterPro" id="IPR029063">
    <property type="entry name" value="SAM-dependent_MTases_sf"/>
</dbReference>
<dbReference type="Pfam" id="PF10050">
    <property type="entry name" value="DUF2284"/>
    <property type="match status" value="1"/>
</dbReference>
<dbReference type="SUPFAM" id="SSF46785">
    <property type="entry name" value="Winged helix' DNA-binding domain"/>
    <property type="match status" value="1"/>
</dbReference>
<sequence>MELQRFFCGESPMTCSQLFQYNPQEAGPQYLENMATGYWFSEVLFAAVELKVFNLIDSEGRTALEIAEALDMDHSGLDRFLQALGALGLVVRDADYYFNTRLASDYLVAGKGGYQGESILWRKRLRSGWQDLSKCLKAGGRVDFPLEDESPERSAQRIRRYIKAMDNVARTKVEEILPFFEGLDLQGKILDVGTGSGSIAGGFLERFPSLTATLMDLKQVLDYTRELMAGKGLEGRVSYIPANILEPWTVVREGFDLVILSNIIHAYSEEEIPLLLDRAANCLKPGGVLVVHDFFPEHFSAKAALLDLNMFINTYNGRTFSETWVRQQLSMSKLYTTELIPLESDTALIFAAKEEKTLASLRLDGLTRLMAGIKAMGFARVRPINTETIHVADWTDLRCQYGCERYGQGHCPPNSPTPQKTREVLKGFSYALLLEGEPLGERFQRKVLEAEREAFLAGYHKAFAYWAGPCALCVSCAVSAADGECRNTRDARPSMEGAGIDVYETVRRAGLELRILRDKGQFVRYFALLLLE</sequence>
<feature type="domain" description="O-methyltransferase dimerisation" evidence="5">
    <location>
        <begin position="34"/>
        <end position="108"/>
    </location>
</feature>
<dbReference type="eggNOG" id="COG5423">
    <property type="taxonomic scope" value="Bacteria"/>
</dbReference>
<keyword evidence="1" id="KW-0489">Methyltransferase</keyword>
<dbReference type="InterPro" id="IPR012967">
    <property type="entry name" value="COMT_dimerisation"/>
</dbReference>
<dbReference type="FunFam" id="1.10.10.10:FF:000358">
    <property type="entry name" value="Acetylserotonin O-methyltransferase"/>
    <property type="match status" value="1"/>
</dbReference>
<evidence type="ECO:0000259" key="5">
    <source>
        <dbReference type="Pfam" id="PF08100"/>
    </source>
</evidence>
<name>H5Y1P7_9FIRM</name>
<dbReference type="InterPro" id="IPR036388">
    <property type="entry name" value="WH-like_DNA-bd_sf"/>
</dbReference>
<dbReference type="SUPFAM" id="SSF53335">
    <property type="entry name" value="S-adenosyl-L-methionine-dependent methyltransferases"/>
    <property type="match status" value="1"/>
</dbReference>
<dbReference type="CDD" id="cd02440">
    <property type="entry name" value="AdoMet_MTases"/>
    <property type="match status" value="1"/>
</dbReference>
<evidence type="ECO:0000256" key="3">
    <source>
        <dbReference type="ARBA" id="ARBA00022691"/>
    </source>
</evidence>
<keyword evidence="7" id="KW-1185">Reference proteome</keyword>
<dbReference type="RefSeq" id="WP_007779263.1">
    <property type="nucleotide sequence ID" value="NZ_CM001441.1"/>
</dbReference>
<protein>
    <submittedName>
        <fullName evidence="6">Putative metal-binding protein</fullName>
    </submittedName>
</protein>
<dbReference type="GO" id="GO:0008171">
    <property type="term" value="F:O-methyltransferase activity"/>
    <property type="evidence" value="ECO:0007669"/>
    <property type="project" value="InterPro"/>
</dbReference>
<dbReference type="EMBL" id="CM001441">
    <property type="protein sequence ID" value="EHQ87800.1"/>
    <property type="molecule type" value="Genomic_DNA"/>
</dbReference>
<organism evidence="6 7">
    <name type="scientific">Desulfosporosinus youngiae DSM 17734</name>
    <dbReference type="NCBI Taxonomy" id="768710"/>
    <lineage>
        <taxon>Bacteria</taxon>
        <taxon>Bacillati</taxon>
        <taxon>Bacillota</taxon>
        <taxon>Clostridia</taxon>
        <taxon>Eubacteriales</taxon>
        <taxon>Desulfitobacteriaceae</taxon>
        <taxon>Desulfosporosinus</taxon>
    </lineage>
</organism>
<gene>
    <name evidence="6" type="ORF">DesyoDRAFT_0620</name>
</gene>